<dbReference type="EMBL" id="JBHFFA010000004">
    <property type="protein sequence ID" value="KAL2629094.1"/>
    <property type="molecule type" value="Genomic_DNA"/>
</dbReference>
<proteinExistence type="predicted"/>
<dbReference type="Proteomes" id="UP001605036">
    <property type="component" value="Unassembled WGS sequence"/>
</dbReference>
<organism evidence="1 2">
    <name type="scientific">Riccia fluitans</name>
    <dbReference type="NCBI Taxonomy" id="41844"/>
    <lineage>
        <taxon>Eukaryota</taxon>
        <taxon>Viridiplantae</taxon>
        <taxon>Streptophyta</taxon>
        <taxon>Embryophyta</taxon>
        <taxon>Marchantiophyta</taxon>
        <taxon>Marchantiopsida</taxon>
        <taxon>Marchantiidae</taxon>
        <taxon>Marchantiales</taxon>
        <taxon>Ricciaceae</taxon>
        <taxon>Riccia</taxon>
    </lineage>
</organism>
<gene>
    <name evidence="1" type="ORF">R1flu_013780</name>
</gene>
<keyword evidence="2" id="KW-1185">Reference proteome</keyword>
<name>A0ABD1YHQ7_9MARC</name>
<evidence type="ECO:0000313" key="1">
    <source>
        <dbReference type="EMBL" id="KAL2629094.1"/>
    </source>
</evidence>
<evidence type="ECO:0000313" key="2">
    <source>
        <dbReference type="Proteomes" id="UP001605036"/>
    </source>
</evidence>
<accession>A0ABD1YHQ7</accession>
<comment type="caution">
    <text evidence="1">The sequence shown here is derived from an EMBL/GenBank/DDBJ whole genome shotgun (WGS) entry which is preliminary data.</text>
</comment>
<sequence length="107" mass="11944">MEGKICRDSCDDCCEPSDFSCRPSKIAALQCSFFRGDELRQEYTGCTDETNKNVGNDIRSRGAEKFVRVIEILLFSKLVDHSETCGGRPTLCEDDLSQSNSDYSALD</sequence>
<reference evidence="1 2" key="1">
    <citation type="submission" date="2024-09" db="EMBL/GenBank/DDBJ databases">
        <title>Chromosome-scale assembly of Riccia fluitans.</title>
        <authorList>
            <person name="Paukszto L."/>
            <person name="Sawicki J."/>
            <person name="Karawczyk K."/>
            <person name="Piernik-Szablinska J."/>
            <person name="Szczecinska M."/>
            <person name="Mazdziarz M."/>
        </authorList>
    </citation>
    <scope>NUCLEOTIDE SEQUENCE [LARGE SCALE GENOMIC DNA]</scope>
    <source>
        <strain evidence="1">Rf_01</strain>
        <tissue evidence="1">Aerial parts of the thallus</tissue>
    </source>
</reference>
<dbReference type="AlphaFoldDB" id="A0ABD1YHQ7"/>
<protein>
    <submittedName>
        <fullName evidence="1">Uncharacterized protein</fullName>
    </submittedName>
</protein>